<reference evidence="1 2" key="1">
    <citation type="journal article" date="2021" name="Plant Biotechnol. J.">
        <title>Multi-omics assisted identification of the key and species-specific regulatory components of drought-tolerant mechanisms in Gossypium stocksii.</title>
        <authorList>
            <person name="Yu D."/>
            <person name="Ke L."/>
            <person name="Zhang D."/>
            <person name="Wu Y."/>
            <person name="Sun Y."/>
            <person name="Mei J."/>
            <person name="Sun J."/>
            <person name="Sun Y."/>
        </authorList>
    </citation>
    <scope>NUCLEOTIDE SEQUENCE [LARGE SCALE GENOMIC DNA]</scope>
    <source>
        <strain evidence="2">cv. E1</strain>
        <tissue evidence="1">Leaf</tissue>
    </source>
</reference>
<sequence>MRVRVTNVKSLLKEYKNCSGQLISFDKPLVYSSSNIASVAKLMGSAIAGFYNVEWRLACNPTSLVARVLKTKYYAQKDFMSSKLRGQPSDIWKRIWSTKGILLKGCCWQVGNDMPIPVWEATWLPGDQAHFIQSPRVNGIKKVADLINEQQGT</sequence>
<accession>A0A9D3V5T1</accession>
<gene>
    <name evidence="1" type="ORF">J1N35_024999</name>
</gene>
<dbReference type="EMBL" id="JAIQCV010000008">
    <property type="protein sequence ID" value="KAH1072671.1"/>
    <property type="molecule type" value="Genomic_DNA"/>
</dbReference>
<dbReference type="AlphaFoldDB" id="A0A9D3V5T1"/>
<organism evidence="1 2">
    <name type="scientific">Gossypium stocksii</name>
    <dbReference type="NCBI Taxonomy" id="47602"/>
    <lineage>
        <taxon>Eukaryota</taxon>
        <taxon>Viridiplantae</taxon>
        <taxon>Streptophyta</taxon>
        <taxon>Embryophyta</taxon>
        <taxon>Tracheophyta</taxon>
        <taxon>Spermatophyta</taxon>
        <taxon>Magnoliopsida</taxon>
        <taxon>eudicotyledons</taxon>
        <taxon>Gunneridae</taxon>
        <taxon>Pentapetalae</taxon>
        <taxon>rosids</taxon>
        <taxon>malvids</taxon>
        <taxon>Malvales</taxon>
        <taxon>Malvaceae</taxon>
        <taxon>Malvoideae</taxon>
        <taxon>Gossypium</taxon>
    </lineage>
</organism>
<name>A0A9D3V5T1_9ROSI</name>
<dbReference type="OrthoDB" id="1929473at2759"/>
<evidence type="ECO:0000313" key="2">
    <source>
        <dbReference type="Proteomes" id="UP000828251"/>
    </source>
</evidence>
<protein>
    <recommendedName>
        <fullName evidence="3">Reverse transcriptase</fullName>
    </recommendedName>
</protein>
<dbReference type="Proteomes" id="UP000828251">
    <property type="component" value="Unassembled WGS sequence"/>
</dbReference>
<keyword evidence="2" id="KW-1185">Reference proteome</keyword>
<evidence type="ECO:0000313" key="1">
    <source>
        <dbReference type="EMBL" id="KAH1072671.1"/>
    </source>
</evidence>
<comment type="caution">
    <text evidence="1">The sequence shown here is derived from an EMBL/GenBank/DDBJ whole genome shotgun (WGS) entry which is preliminary data.</text>
</comment>
<proteinExistence type="predicted"/>
<evidence type="ECO:0008006" key="3">
    <source>
        <dbReference type="Google" id="ProtNLM"/>
    </source>
</evidence>